<feature type="compositionally biased region" description="Low complexity" evidence="8">
    <location>
        <begin position="617"/>
        <end position="629"/>
    </location>
</feature>
<keyword evidence="6" id="KW-0539">Nucleus</keyword>
<keyword evidence="4 7" id="KW-0863">Zinc-finger</keyword>
<evidence type="ECO:0000313" key="10">
    <source>
        <dbReference type="EMBL" id="KAG9326715.1"/>
    </source>
</evidence>
<evidence type="ECO:0000256" key="1">
    <source>
        <dbReference type="ARBA" id="ARBA00004123"/>
    </source>
</evidence>
<dbReference type="Pfam" id="PF00096">
    <property type="entry name" value="zf-C2H2"/>
    <property type="match status" value="2"/>
</dbReference>
<comment type="caution">
    <text evidence="10">The sequence shown here is derived from an EMBL/GenBank/DDBJ whole genome shotgun (WGS) entry which is preliminary data.</text>
</comment>
<dbReference type="PROSITE" id="PS50157">
    <property type="entry name" value="ZINC_FINGER_C2H2_2"/>
    <property type="match status" value="3"/>
</dbReference>
<organism evidence="10 11">
    <name type="scientific">Mortierella alpina</name>
    <name type="common">Oleaginous fungus</name>
    <name type="synonym">Mortierella renispora</name>
    <dbReference type="NCBI Taxonomy" id="64518"/>
    <lineage>
        <taxon>Eukaryota</taxon>
        <taxon>Fungi</taxon>
        <taxon>Fungi incertae sedis</taxon>
        <taxon>Mucoromycota</taxon>
        <taxon>Mortierellomycotina</taxon>
        <taxon>Mortierellomycetes</taxon>
        <taxon>Mortierellales</taxon>
        <taxon>Mortierellaceae</taxon>
        <taxon>Mortierella</taxon>
    </lineage>
</organism>
<evidence type="ECO:0000256" key="3">
    <source>
        <dbReference type="ARBA" id="ARBA00022737"/>
    </source>
</evidence>
<dbReference type="EMBL" id="JAIFTL010000015">
    <property type="protein sequence ID" value="KAG9326715.1"/>
    <property type="molecule type" value="Genomic_DNA"/>
</dbReference>
<accession>A0A9P8ABN8</accession>
<dbReference type="GO" id="GO:0008270">
    <property type="term" value="F:zinc ion binding"/>
    <property type="evidence" value="ECO:0007669"/>
    <property type="project" value="UniProtKB-KW"/>
</dbReference>
<sequence>MDHDQQDQNPLYSFHVPGSNNHNSSVNNGSSSNSGHPHPPPHPGTLAYQQANSPHQQQDWQQQQQQPPQGVLSPSQAQQPFSAQHALHHPQHGSNNTYQGYHVDLQKAIPHPVDMYQPQDQELVNPLMSRPLNNHASNFPSPHQQQAQHQPYTPQHHSQYQHASPYHYQQQQQPQHHPKQYPDQHSDPATPASTAASTLTSGSPTSTPSQYQSEYPYIGTNAALPHANKHASPTAPFHVPGTPVSGSQLVSPTTAQHLGAALPLGMPAWTPSNASPSNDMQPRQPQQSPQVPPHIHPQQQQSYQHSARDRTSYYQPSQSQQSAHLYSQQDADQHHPQPQQHHAQVWVGSLPNPNSFHHGQDFLEQPDRQQQQQKQTRPFGATEHDSSYAAGSGYMEGHTVPGNERSRMQPARHHTLARSLMDYSDSYNAQGQGPSLASQHAAMSSLEGLPLMPSSNLLQSDPHGQPFSPVPLMGPGAGNKGMSTSLDSVPMGLGPPTIIAHPEYSTAVASYMQTPNTSASKASRASGGGAVQPSVSRHAPQRTISAGVQPTSKHRTRTNSVNSSSSIASSGVMSTITSTLGATNISFSDAPSSSINAAHSHSSMSTTVIGTCDGDYSNPSPNDGSSSSSAFVKPRPGGHPRKAMAARVFECSFPGCTKAYTQLHNLKSHERTGHTPVQKPKPFLCIIAGCTKAFSQRKSLALHIRASHKDYKFKPFKCSQPGCQKSYTQLHNLRTHEKTVHMLDLSKKRVRNPIAPYPGDGSGMSPQEMDSTSAGGGHHDGSRPDGLVGTRTSSSYGPKVELGYEHVGDLADYEIGMGSEGEDEEDEEEDEELPEEDDGEDEDYRDD</sequence>
<protein>
    <recommendedName>
        <fullName evidence="9">C2H2-type domain-containing protein</fullName>
    </recommendedName>
</protein>
<feature type="domain" description="C2H2-type" evidence="9">
    <location>
        <begin position="649"/>
        <end position="679"/>
    </location>
</feature>
<feature type="domain" description="C2H2-type" evidence="9">
    <location>
        <begin position="716"/>
        <end position="741"/>
    </location>
</feature>
<feature type="compositionally biased region" description="Low complexity" evidence="8">
    <location>
        <begin position="140"/>
        <end position="175"/>
    </location>
</feature>
<evidence type="ECO:0000256" key="4">
    <source>
        <dbReference type="ARBA" id="ARBA00022771"/>
    </source>
</evidence>
<feature type="region of interest" description="Disordered" evidence="8">
    <location>
        <begin position="611"/>
        <end position="639"/>
    </location>
</feature>
<keyword evidence="2" id="KW-0479">Metal-binding</keyword>
<feature type="compositionally biased region" description="Low complexity" evidence="8">
    <location>
        <begin position="56"/>
        <end position="84"/>
    </location>
</feature>
<dbReference type="InterPro" id="IPR043359">
    <property type="entry name" value="GLI-like"/>
</dbReference>
<dbReference type="SMART" id="SM00355">
    <property type="entry name" value="ZnF_C2H2"/>
    <property type="match status" value="3"/>
</dbReference>
<dbReference type="InterPro" id="IPR013087">
    <property type="entry name" value="Znf_C2H2_type"/>
</dbReference>
<feature type="compositionally biased region" description="Basic and acidic residues" evidence="8">
    <location>
        <begin position="358"/>
        <end position="367"/>
    </location>
</feature>
<feature type="region of interest" description="Disordered" evidence="8">
    <location>
        <begin position="263"/>
        <end position="408"/>
    </location>
</feature>
<keyword evidence="5" id="KW-0862">Zinc</keyword>
<feature type="region of interest" description="Disordered" evidence="8">
    <location>
        <begin position="1"/>
        <end position="98"/>
    </location>
</feature>
<gene>
    <name evidence="10" type="ORF">KVV02_002911</name>
</gene>
<evidence type="ECO:0000256" key="8">
    <source>
        <dbReference type="SAM" id="MobiDB-lite"/>
    </source>
</evidence>
<feature type="compositionally biased region" description="Low complexity" evidence="8">
    <location>
        <begin position="296"/>
        <end position="305"/>
    </location>
</feature>
<reference evidence="10" key="1">
    <citation type="submission" date="2021-07" db="EMBL/GenBank/DDBJ databases">
        <title>Draft genome of Mortierella alpina, strain LL118, isolated from an aspen leaf litter sample.</title>
        <authorList>
            <person name="Yang S."/>
            <person name="Vinatzer B.A."/>
        </authorList>
    </citation>
    <scope>NUCLEOTIDE SEQUENCE</scope>
    <source>
        <strain evidence="10">LL118</strain>
    </source>
</reference>
<feature type="compositionally biased region" description="Low complexity" evidence="8">
    <location>
        <begin position="312"/>
        <end position="322"/>
    </location>
</feature>
<feature type="region of interest" description="Disordered" evidence="8">
    <location>
        <begin position="129"/>
        <end position="250"/>
    </location>
</feature>
<dbReference type="PROSITE" id="PS00028">
    <property type="entry name" value="ZINC_FINGER_C2H2_1"/>
    <property type="match status" value="3"/>
</dbReference>
<evidence type="ECO:0000256" key="6">
    <source>
        <dbReference type="ARBA" id="ARBA00023242"/>
    </source>
</evidence>
<feature type="region of interest" description="Disordered" evidence="8">
    <location>
        <begin position="748"/>
        <end position="847"/>
    </location>
</feature>
<dbReference type="GO" id="GO:0005634">
    <property type="term" value="C:nucleus"/>
    <property type="evidence" value="ECO:0007669"/>
    <property type="project" value="UniProtKB-SubCell"/>
</dbReference>
<feature type="compositionally biased region" description="Polar residues" evidence="8">
    <location>
        <begin position="542"/>
        <end position="551"/>
    </location>
</feature>
<feature type="domain" description="C2H2-type" evidence="9">
    <location>
        <begin position="683"/>
        <end position="713"/>
    </location>
</feature>
<feature type="compositionally biased region" description="Acidic residues" evidence="8">
    <location>
        <begin position="820"/>
        <end position="847"/>
    </location>
</feature>
<dbReference type="PANTHER" id="PTHR45718">
    <property type="entry name" value="TRANSCRIPTIONAL ACTIVATOR CUBITUS INTERRUPTUS"/>
    <property type="match status" value="1"/>
</dbReference>
<dbReference type="GO" id="GO:0000978">
    <property type="term" value="F:RNA polymerase II cis-regulatory region sequence-specific DNA binding"/>
    <property type="evidence" value="ECO:0007669"/>
    <property type="project" value="TreeGrafter"/>
</dbReference>
<feature type="compositionally biased region" description="Low complexity" evidence="8">
    <location>
        <begin position="188"/>
        <end position="209"/>
    </location>
</feature>
<proteinExistence type="predicted"/>
<feature type="compositionally biased region" description="Low complexity" evidence="8">
    <location>
        <begin position="15"/>
        <end position="36"/>
    </location>
</feature>
<feature type="compositionally biased region" description="Low complexity" evidence="8">
    <location>
        <begin position="558"/>
        <end position="567"/>
    </location>
</feature>
<evidence type="ECO:0000256" key="7">
    <source>
        <dbReference type="PROSITE-ProRule" id="PRU00042"/>
    </source>
</evidence>
<dbReference type="InterPro" id="IPR036236">
    <property type="entry name" value="Znf_C2H2_sf"/>
</dbReference>
<evidence type="ECO:0000256" key="5">
    <source>
        <dbReference type="ARBA" id="ARBA00022833"/>
    </source>
</evidence>
<evidence type="ECO:0000259" key="9">
    <source>
        <dbReference type="PROSITE" id="PS50157"/>
    </source>
</evidence>
<keyword evidence="3" id="KW-0677">Repeat</keyword>
<evidence type="ECO:0000313" key="11">
    <source>
        <dbReference type="Proteomes" id="UP000717515"/>
    </source>
</evidence>
<dbReference type="PANTHER" id="PTHR45718:SF4">
    <property type="entry name" value="TRANSCRIPTIONAL ACTIVATOR CUBITUS INTERRUPTUS"/>
    <property type="match status" value="1"/>
</dbReference>
<feature type="region of interest" description="Disordered" evidence="8">
    <location>
        <begin position="518"/>
        <end position="567"/>
    </location>
</feature>
<feature type="compositionally biased region" description="Polar residues" evidence="8">
    <location>
        <begin position="764"/>
        <end position="773"/>
    </location>
</feature>
<comment type="subcellular location">
    <subcellularLocation>
        <location evidence="1">Nucleus</location>
    </subcellularLocation>
</comment>
<dbReference type="Gene3D" id="3.30.160.60">
    <property type="entry name" value="Classic Zinc Finger"/>
    <property type="match status" value="3"/>
</dbReference>
<dbReference type="GO" id="GO:0000981">
    <property type="term" value="F:DNA-binding transcription factor activity, RNA polymerase II-specific"/>
    <property type="evidence" value="ECO:0007669"/>
    <property type="project" value="TreeGrafter"/>
</dbReference>
<dbReference type="Proteomes" id="UP000717515">
    <property type="component" value="Unassembled WGS sequence"/>
</dbReference>
<dbReference type="SUPFAM" id="SSF57667">
    <property type="entry name" value="beta-beta-alpha zinc fingers"/>
    <property type="match status" value="2"/>
</dbReference>
<dbReference type="AlphaFoldDB" id="A0A9P8ABN8"/>
<feature type="compositionally biased region" description="Polar residues" evidence="8">
    <location>
        <begin position="270"/>
        <end position="280"/>
    </location>
</feature>
<evidence type="ECO:0000256" key="2">
    <source>
        <dbReference type="ARBA" id="ARBA00022723"/>
    </source>
</evidence>
<name>A0A9P8ABN8_MORAP</name>